<proteinExistence type="predicted"/>
<organism evidence="1">
    <name type="scientific">Graphocephala atropunctata</name>
    <dbReference type="NCBI Taxonomy" id="36148"/>
    <lineage>
        <taxon>Eukaryota</taxon>
        <taxon>Metazoa</taxon>
        <taxon>Ecdysozoa</taxon>
        <taxon>Arthropoda</taxon>
        <taxon>Hexapoda</taxon>
        <taxon>Insecta</taxon>
        <taxon>Pterygota</taxon>
        <taxon>Neoptera</taxon>
        <taxon>Paraneoptera</taxon>
        <taxon>Hemiptera</taxon>
        <taxon>Auchenorrhyncha</taxon>
        <taxon>Membracoidea</taxon>
        <taxon>Cicadellidae</taxon>
        <taxon>Cicadellinae</taxon>
        <taxon>Cicadellini</taxon>
        <taxon>Graphocephala</taxon>
    </lineage>
</organism>
<sequence length="111" mass="12465">RIQTATLERRWEVVNIQNVKCFETTISDIVSSSTSTNLAFASKNVRSRGFGSKRQLDWRREAVKAENGFHFETTIAGIDRPDAVLAYEVKTFARDPDVLDLGSPGYVPQCL</sequence>
<evidence type="ECO:0000313" key="1">
    <source>
        <dbReference type="EMBL" id="JAT30441.1"/>
    </source>
</evidence>
<gene>
    <name evidence="1" type="ORF">g.35591</name>
</gene>
<name>A0A1B6M3D6_9HEMI</name>
<accession>A0A1B6M3D6</accession>
<dbReference type="EMBL" id="GEBQ01009536">
    <property type="protein sequence ID" value="JAT30441.1"/>
    <property type="molecule type" value="Transcribed_RNA"/>
</dbReference>
<dbReference type="AlphaFoldDB" id="A0A1B6M3D6"/>
<feature type="non-terminal residue" evidence="1">
    <location>
        <position position="1"/>
    </location>
</feature>
<reference evidence="1" key="1">
    <citation type="submission" date="2015-11" db="EMBL/GenBank/DDBJ databases">
        <title>De novo transcriptome assembly of four potential Pierce s Disease insect vectors from Arizona vineyards.</title>
        <authorList>
            <person name="Tassone E.E."/>
        </authorList>
    </citation>
    <scope>NUCLEOTIDE SEQUENCE</scope>
</reference>
<protein>
    <submittedName>
        <fullName evidence="1">Uncharacterized protein</fullName>
    </submittedName>
</protein>